<comment type="similarity">
    <text evidence="1">Belongs to the cullin family.</text>
</comment>
<dbReference type="InterPro" id="IPR001373">
    <property type="entry name" value="Cullin_N"/>
</dbReference>
<dbReference type="Gene3D" id="1.20.1310.10">
    <property type="entry name" value="Cullin Repeats"/>
    <property type="match status" value="1"/>
</dbReference>
<gene>
    <name evidence="5" type="primary">LOC106808336</name>
</gene>
<dbReference type="InterPro" id="IPR042652">
    <property type="entry name" value="CACUL1"/>
</dbReference>
<feature type="region of interest" description="Disordered" evidence="2">
    <location>
        <begin position="249"/>
        <end position="284"/>
    </location>
</feature>
<dbReference type="SUPFAM" id="SSF74788">
    <property type="entry name" value="Cullin repeat-like"/>
    <property type="match status" value="1"/>
</dbReference>
<accession>A0ABM1E2T3</accession>
<evidence type="ECO:0000256" key="1">
    <source>
        <dbReference type="ARBA" id="ARBA00006019"/>
    </source>
</evidence>
<dbReference type="GeneID" id="106808336"/>
<dbReference type="PANTHER" id="PTHR46636:SF1">
    <property type="entry name" value="CDK2-ASSOCIATED AND CULLIN DOMAIN-CONTAINING PROTEIN 1"/>
    <property type="match status" value="1"/>
</dbReference>
<keyword evidence="4" id="KW-1185">Reference proteome</keyword>
<feature type="domain" description="Cullin N-terminal" evidence="3">
    <location>
        <begin position="51"/>
        <end position="171"/>
    </location>
</feature>
<reference evidence="5" key="1">
    <citation type="submission" date="2025-08" db="UniProtKB">
        <authorList>
            <consortium name="RefSeq"/>
        </authorList>
    </citation>
    <scope>IDENTIFICATION</scope>
</reference>
<dbReference type="RefSeq" id="XP_014666504.1">
    <property type="nucleotide sequence ID" value="XM_014811018.1"/>
</dbReference>
<evidence type="ECO:0000313" key="5">
    <source>
        <dbReference type="RefSeq" id="XP_014666504.1"/>
    </source>
</evidence>
<dbReference type="PANTHER" id="PTHR46636">
    <property type="entry name" value="CDK2-ASSOCIATED AND CULLIN DOMAIN-CONTAINING PROTEIN 1"/>
    <property type="match status" value="1"/>
</dbReference>
<dbReference type="Proteomes" id="UP000695022">
    <property type="component" value="Unplaced"/>
</dbReference>
<feature type="compositionally biased region" description="Polar residues" evidence="2">
    <location>
        <begin position="274"/>
        <end position="284"/>
    </location>
</feature>
<dbReference type="InterPro" id="IPR016159">
    <property type="entry name" value="Cullin_repeat-like_dom_sf"/>
</dbReference>
<evidence type="ECO:0000256" key="2">
    <source>
        <dbReference type="SAM" id="MobiDB-lite"/>
    </source>
</evidence>
<organism evidence="4 5">
    <name type="scientific">Priapulus caudatus</name>
    <name type="common">Priapulid worm</name>
    <dbReference type="NCBI Taxonomy" id="37621"/>
    <lineage>
        <taxon>Eukaryota</taxon>
        <taxon>Metazoa</taxon>
        <taxon>Ecdysozoa</taxon>
        <taxon>Scalidophora</taxon>
        <taxon>Priapulida</taxon>
        <taxon>Priapulimorpha</taxon>
        <taxon>Priapulimorphida</taxon>
        <taxon>Priapulidae</taxon>
        <taxon>Priapulus</taxon>
    </lineage>
</organism>
<evidence type="ECO:0000259" key="3">
    <source>
        <dbReference type="Pfam" id="PF00888"/>
    </source>
</evidence>
<evidence type="ECO:0000313" key="4">
    <source>
        <dbReference type="Proteomes" id="UP000695022"/>
    </source>
</evidence>
<feature type="compositionally biased region" description="Basic and acidic residues" evidence="2">
    <location>
        <begin position="249"/>
        <end position="271"/>
    </location>
</feature>
<dbReference type="Pfam" id="PF00888">
    <property type="entry name" value="Cullin"/>
    <property type="match status" value="1"/>
</dbReference>
<sequence length="284" mass="32569">MEVDSCHTSENDQADGAVRSVIRPGSIGGQASLINSFMLNMTEEDYTQHYWPKIQKAVDQSLSPNRSASIYYEEVYSCVYKCVCKQFAERLYNDLMVHICSYLERLSCNLSHIENSVNYINSFHSAMNHYTKCLDGIVPIFNYMSRFYIESKLRVNLKQELLRAFTHEVGQKHILRLLAVIPDLQAKPFSIAPSTMASLVKNLYTLQPEFASLAPEVFAKFIPRIMPPTSLADLPTLVQETQQMQHDLEHRQGFTRYDRHLKRQGDDDVLRGSHPTTDNNHNSS</sequence>
<name>A0ABM1E2T3_PRICU</name>
<protein>
    <submittedName>
        <fullName evidence="5">CDK2-associated and cullin domain-containing protein 1-like isoform X1</fullName>
    </submittedName>
</protein>
<proteinExistence type="inferred from homology"/>